<feature type="domain" description="DUF6965" evidence="1">
    <location>
        <begin position="7"/>
        <end position="65"/>
    </location>
</feature>
<evidence type="ECO:0000313" key="3">
    <source>
        <dbReference type="Proteomes" id="UP000464577"/>
    </source>
</evidence>
<dbReference type="Pfam" id="PF22292">
    <property type="entry name" value="DUF6965"/>
    <property type="match status" value="1"/>
</dbReference>
<dbReference type="InterPro" id="IPR054238">
    <property type="entry name" value="DUF6965"/>
</dbReference>
<gene>
    <name evidence="2" type="ORF">GJR95_14990</name>
</gene>
<dbReference type="Proteomes" id="UP000464577">
    <property type="component" value="Chromosome"/>
</dbReference>
<name>A0A6P1VWS4_9BACT</name>
<evidence type="ECO:0000313" key="2">
    <source>
        <dbReference type="EMBL" id="QHV96237.1"/>
    </source>
</evidence>
<evidence type="ECO:0000259" key="1">
    <source>
        <dbReference type="Pfam" id="PF22292"/>
    </source>
</evidence>
<dbReference type="KEGG" id="senf:GJR95_14990"/>
<dbReference type="RefSeq" id="WP_162386646.1">
    <property type="nucleotide sequence ID" value="NZ_CP045997.1"/>
</dbReference>
<proteinExistence type="predicted"/>
<organism evidence="2 3">
    <name type="scientific">Spirosoma endbachense</name>
    <dbReference type="NCBI Taxonomy" id="2666025"/>
    <lineage>
        <taxon>Bacteria</taxon>
        <taxon>Pseudomonadati</taxon>
        <taxon>Bacteroidota</taxon>
        <taxon>Cytophagia</taxon>
        <taxon>Cytophagales</taxon>
        <taxon>Cytophagaceae</taxon>
        <taxon>Spirosoma</taxon>
    </lineage>
</organism>
<reference evidence="2 3" key="1">
    <citation type="submission" date="2019-11" db="EMBL/GenBank/DDBJ databases">
        <title>Spirosoma endbachense sp. nov., isolated from a natural salt meadow.</title>
        <authorList>
            <person name="Rojas J."/>
            <person name="Ambika Manirajan B."/>
            <person name="Ratering S."/>
            <person name="Suarez C."/>
            <person name="Geissler-Plaum R."/>
            <person name="Schnell S."/>
        </authorList>
    </citation>
    <scope>NUCLEOTIDE SEQUENCE [LARGE SCALE GENOMIC DNA]</scope>
    <source>
        <strain evidence="2 3">I-24</strain>
    </source>
</reference>
<dbReference type="AlphaFoldDB" id="A0A6P1VWS4"/>
<sequence>MQDDDLELINYFENRHLPKPPFRLSASEIINDLPGYIAVQFSHLRSGMSAGSARDKLKRLKERLEEQQNNQLT</sequence>
<accession>A0A6P1VWS4</accession>
<keyword evidence="3" id="KW-1185">Reference proteome</keyword>
<protein>
    <recommendedName>
        <fullName evidence="1">DUF6965 domain-containing protein</fullName>
    </recommendedName>
</protein>
<dbReference type="EMBL" id="CP045997">
    <property type="protein sequence ID" value="QHV96237.1"/>
    <property type="molecule type" value="Genomic_DNA"/>
</dbReference>